<dbReference type="AlphaFoldDB" id="A0A1C6W9X6"/>
<reference evidence="2" key="1">
    <citation type="submission" date="2016-08" db="EMBL/GenBank/DDBJ databases">
        <authorList>
            <consortium name="Pathogen Informatics"/>
        </authorList>
    </citation>
    <scope>NUCLEOTIDE SEQUENCE</scope>
    <source>
        <strain evidence="2">AJ</strain>
    </source>
</reference>
<dbReference type="InterPro" id="IPR006477">
    <property type="entry name" value="Yir_bir_cir"/>
</dbReference>
<protein>
    <submittedName>
        <fullName evidence="2">CIR protein</fullName>
    </submittedName>
</protein>
<evidence type="ECO:0000256" key="1">
    <source>
        <dbReference type="SAM" id="Phobius"/>
    </source>
</evidence>
<keyword evidence="1" id="KW-1133">Transmembrane helix</keyword>
<dbReference type="Pfam" id="PF06022">
    <property type="entry name" value="Cir_Bir_Yir"/>
    <property type="match status" value="1"/>
</dbReference>
<feature type="transmembrane region" description="Helical" evidence="1">
    <location>
        <begin position="264"/>
        <end position="285"/>
    </location>
</feature>
<dbReference type="Proteomes" id="UP000507163">
    <property type="component" value="Unassembled WGS sequence"/>
</dbReference>
<evidence type="ECO:0000313" key="2">
    <source>
        <dbReference type="EMBL" id="SCL83174.1"/>
    </source>
</evidence>
<proteinExistence type="predicted"/>
<keyword evidence="1" id="KW-0472">Membrane</keyword>
<name>A0A1C6W9X6_PLACU</name>
<accession>A0A1C6W9X6</accession>
<keyword evidence="1" id="KW-0812">Transmembrane</keyword>
<gene>
    <name evidence="2" type="ORF">PCHAJ_000493000</name>
</gene>
<organism evidence="2">
    <name type="scientific">Plasmodium chabaudi chabaudi</name>
    <dbReference type="NCBI Taxonomy" id="31271"/>
    <lineage>
        <taxon>Eukaryota</taxon>
        <taxon>Sar</taxon>
        <taxon>Alveolata</taxon>
        <taxon>Apicomplexa</taxon>
        <taxon>Aconoidasida</taxon>
        <taxon>Haemosporida</taxon>
        <taxon>Plasmodiidae</taxon>
        <taxon>Plasmodium</taxon>
        <taxon>Plasmodium (Vinckeia)</taxon>
    </lineage>
</organism>
<sequence>MSKGVCDAINEIDKKVVLDSVSQNYKFVDQIYGVHCHNKNCDTDEKILGSAFMSLLELFKDVNDYEDNLKNYKLAQYAILWFNSKIRGTAKMEAEIKNIYEILTENDWINEYRQYTDKNENELKFHFLYLKKFYALLKGICETITNCSDSSKTEECIKSAKKCNEFYRACILSAPWEEICNPYCNLLSNLKNDYDKIREKYKTYELPELTIPDGVESCESLCNGKQKWEVEELKIKELKTSTLTEVSLSVPSVTPTSINNANKLPYIAVPLILIPIILGFSYKYLTPVWRKKLNAKKKVKAIINLSDQKKA</sequence>
<dbReference type="EMBL" id="FMIL01000045">
    <property type="protein sequence ID" value="SCL83174.1"/>
    <property type="molecule type" value="Genomic_DNA"/>
</dbReference>